<dbReference type="GO" id="GO:0008270">
    <property type="term" value="F:zinc ion binding"/>
    <property type="evidence" value="ECO:0007669"/>
    <property type="project" value="UniProtKB-KW"/>
</dbReference>
<dbReference type="InterPro" id="IPR018253">
    <property type="entry name" value="DnaJ_domain_CS"/>
</dbReference>
<dbReference type="PANTHER" id="PTHR43096:SF10">
    <property type="entry name" value="CHAPERONE PROTEIN DNAJ A6, CHLOROPLASTIC"/>
    <property type="match status" value="1"/>
</dbReference>
<name>A0A399RL05_9PROT</name>
<dbReference type="PRINTS" id="PR00625">
    <property type="entry name" value="JDOMAIN"/>
</dbReference>
<keyword evidence="4" id="KW-0862">Zinc</keyword>
<dbReference type="SMART" id="SM00271">
    <property type="entry name" value="DnaJ"/>
    <property type="match status" value="1"/>
</dbReference>
<accession>A0A399RL05</accession>
<reference evidence="6 7" key="1">
    <citation type="submission" date="2018-08" db="EMBL/GenBank/DDBJ databases">
        <title>Henriciella mobilis sp. nov., isolated from seawater.</title>
        <authorList>
            <person name="Cheng H."/>
            <person name="Wu Y.-H."/>
            <person name="Xu X.-W."/>
            <person name="Guo L.-L."/>
        </authorList>
    </citation>
    <scope>NUCLEOTIDE SEQUENCE [LARGE SCALE GENOMIC DNA]</scope>
    <source>
        <strain evidence="6 7">JN25</strain>
    </source>
</reference>
<evidence type="ECO:0000313" key="7">
    <source>
        <dbReference type="Proteomes" id="UP000266385"/>
    </source>
</evidence>
<dbReference type="EMBL" id="QWFX01000006">
    <property type="protein sequence ID" value="RIJ30469.1"/>
    <property type="molecule type" value="Genomic_DNA"/>
</dbReference>
<dbReference type="Pfam" id="PF01556">
    <property type="entry name" value="DnaJ_C"/>
    <property type="match status" value="1"/>
</dbReference>
<dbReference type="GO" id="GO:0051082">
    <property type="term" value="F:unfolded protein binding"/>
    <property type="evidence" value="ECO:0007669"/>
    <property type="project" value="InterPro"/>
</dbReference>
<evidence type="ECO:0000259" key="5">
    <source>
        <dbReference type="PROSITE" id="PS50076"/>
    </source>
</evidence>
<dbReference type="InterPro" id="IPR036869">
    <property type="entry name" value="J_dom_sf"/>
</dbReference>
<keyword evidence="7" id="KW-1185">Reference proteome</keyword>
<dbReference type="FunFam" id="2.60.260.20:FF:000005">
    <property type="entry name" value="Chaperone protein dnaJ 1, mitochondrial"/>
    <property type="match status" value="1"/>
</dbReference>
<dbReference type="GO" id="GO:0005737">
    <property type="term" value="C:cytoplasm"/>
    <property type="evidence" value="ECO:0007669"/>
    <property type="project" value="TreeGrafter"/>
</dbReference>
<evidence type="ECO:0000256" key="4">
    <source>
        <dbReference type="ARBA" id="ARBA00022833"/>
    </source>
</evidence>
<sequence>MTEDLYKVLGVSNSASDDDIRKAYRKLAKKLHPDLNPGNEASADEFKRVSAAYAILGDREQRAKYDAGEIDASGQERSEPRYYREHAGADGGERYYYRSGRTSGENAFGGFEDLSDIFGDFFGRRRGPERGPMGGAGRMAGRDARYRLELDFLEAAKGGKKRITLPEGASLDVSVPAGVADGQTIRLKGKGEEGFSGGPNGDALIEISVRPHSLFARDGNDIRLTLPISLDEAILGAKVEVPTIHGPVTMKIPAGASSGQSLRLKGRGIRKSKGPPGDQYVELKVVLPSEIDDDLRDAVKAWRERTNFDPRAGWASDWRRR</sequence>
<dbReference type="RefSeq" id="WP_119375780.1">
    <property type="nucleotide sequence ID" value="NZ_QWFX01000006.1"/>
</dbReference>
<comment type="caution">
    <text evidence="6">The sequence shown here is derived from an EMBL/GenBank/DDBJ whole genome shotgun (WGS) entry which is preliminary data.</text>
</comment>
<dbReference type="Gene3D" id="1.10.287.110">
    <property type="entry name" value="DnaJ domain"/>
    <property type="match status" value="1"/>
</dbReference>
<dbReference type="CDD" id="cd06257">
    <property type="entry name" value="DnaJ"/>
    <property type="match status" value="1"/>
</dbReference>
<proteinExistence type="predicted"/>
<dbReference type="PROSITE" id="PS00636">
    <property type="entry name" value="DNAJ_1"/>
    <property type="match status" value="1"/>
</dbReference>
<dbReference type="SUPFAM" id="SSF46565">
    <property type="entry name" value="Chaperone J-domain"/>
    <property type="match status" value="1"/>
</dbReference>
<dbReference type="InterPro" id="IPR002939">
    <property type="entry name" value="DnaJ_C"/>
</dbReference>
<dbReference type="GO" id="GO:0042026">
    <property type="term" value="P:protein refolding"/>
    <property type="evidence" value="ECO:0007669"/>
    <property type="project" value="TreeGrafter"/>
</dbReference>
<dbReference type="AlphaFoldDB" id="A0A399RL05"/>
<dbReference type="OrthoDB" id="9779889at2"/>
<dbReference type="CDD" id="cd10747">
    <property type="entry name" value="DnaJ_C"/>
    <property type="match status" value="1"/>
</dbReference>
<keyword evidence="2" id="KW-0677">Repeat</keyword>
<dbReference type="PROSITE" id="PS50076">
    <property type="entry name" value="DNAJ_2"/>
    <property type="match status" value="1"/>
</dbReference>
<evidence type="ECO:0000256" key="1">
    <source>
        <dbReference type="ARBA" id="ARBA00022723"/>
    </source>
</evidence>
<keyword evidence="3" id="KW-0863">Zinc-finger</keyword>
<evidence type="ECO:0000256" key="3">
    <source>
        <dbReference type="ARBA" id="ARBA00022771"/>
    </source>
</evidence>
<dbReference type="Proteomes" id="UP000266385">
    <property type="component" value="Unassembled WGS sequence"/>
</dbReference>
<protein>
    <submittedName>
        <fullName evidence="6">J domain-containing protein</fullName>
    </submittedName>
</protein>
<dbReference type="Gene3D" id="2.60.260.20">
    <property type="entry name" value="Urease metallochaperone UreE, N-terminal domain"/>
    <property type="match status" value="2"/>
</dbReference>
<dbReference type="Pfam" id="PF00226">
    <property type="entry name" value="DnaJ"/>
    <property type="match status" value="1"/>
</dbReference>
<evidence type="ECO:0000313" key="6">
    <source>
        <dbReference type="EMBL" id="RIJ30469.1"/>
    </source>
</evidence>
<dbReference type="PANTHER" id="PTHR43096">
    <property type="entry name" value="DNAJ HOMOLOG 1, MITOCHONDRIAL-RELATED"/>
    <property type="match status" value="1"/>
</dbReference>
<gene>
    <name evidence="6" type="ORF">D1223_07500</name>
</gene>
<keyword evidence="1" id="KW-0479">Metal-binding</keyword>
<dbReference type="InterPro" id="IPR008971">
    <property type="entry name" value="HSP40/DnaJ_pept-bd"/>
</dbReference>
<dbReference type="InterPro" id="IPR001623">
    <property type="entry name" value="DnaJ_domain"/>
</dbReference>
<feature type="domain" description="J" evidence="5">
    <location>
        <begin position="4"/>
        <end position="69"/>
    </location>
</feature>
<dbReference type="SUPFAM" id="SSF49493">
    <property type="entry name" value="HSP40/DnaJ peptide-binding domain"/>
    <property type="match status" value="2"/>
</dbReference>
<organism evidence="6 7">
    <name type="scientific">Henriciella mobilis</name>
    <dbReference type="NCBI Taxonomy" id="2305467"/>
    <lineage>
        <taxon>Bacteria</taxon>
        <taxon>Pseudomonadati</taxon>
        <taxon>Pseudomonadota</taxon>
        <taxon>Alphaproteobacteria</taxon>
        <taxon>Hyphomonadales</taxon>
        <taxon>Hyphomonadaceae</taxon>
        <taxon>Henriciella</taxon>
    </lineage>
</organism>
<evidence type="ECO:0000256" key="2">
    <source>
        <dbReference type="ARBA" id="ARBA00022737"/>
    </source>
</evidence>